<dbReference type="SUPFAM" id="SSF52540">
    <property type="entry name" value="P-loop containing nucleoside triphosphate hydrolases"/>
    <property type="match status" value="1"/>
</dbReference>
<evidence type="ECO:0000313" key="2">
    <source>
        <dbReference type="Proteomes" id="UP000176944"/>
    </source>
</evidence>
<proteinExistence type="predicted"/>
<dbReference type="Proteomes" id="UP000176944">
    <property type="component" value="Chromosome"/>
</dbReference>
<dbReference type="InterPro" id="IPR027417">
    <property type="entry name" value="P-loop_NTPase"/>
</dbReference>
<sequence>MSKNPLKNTHTPLICHFLIGPPGSGKSTLAKEIAKLGNYRIISTDQIRETLYGHQSIQGNWSEIETEVLSQISQGIASNQGIIYDATNAKRPWRIALLNQLTIELNSQPLLWMAWHLCTPLETCQEWNRKRSRQVPDYVIESMFKSLQNFPPLTAEGFAAVNQVKLTVDGFDISKIQKKIKGLPRTLTNRTNRTHHSQITLHPYSSLLDFERLLHLIALIIRYPNIGTLHSTDPTEIERLLGTVPDFATPLQEVCALMAKLKGEIYADRDAIARDLQWLQDNGLINSNDHNGELILPIVQNPHLLTHAYSDIEPFQRLIKTIRFILHHPFLPKSGNSSLKTLTNALQENRVIIGNGIDTLRKDIEKILKPYKILRNFPLKQGYFAGTGIFSRQELGKVFAVLQSQAKSLDDPMALSTYEMFQQRMTHSKLDPPSTYPVRAIRNRCIVDADSLQDSALLNHLDKLENAIAHGELLELNRIKGGGRFAGDNEDFFQAWPLQIVFYNRAWYLAFQHHGGNEDKLFRFGRLDRLFIGRALGQTRDMKQQWQSLEKLEKLHQASAGLFLGNSASQQQQLLSSNKSERSAVQVTVELWFNDDMFRFVSEGTKRFKHIKMSPPLTGNSSFSKSLFSLPKTKDPKFPNRFQVILPKWALDDVDFFSWIIGFGGQVKVIQPQELVDKVKKIGAEICGVYQE</sequence>
<gene>
    <name evidence="1" type="ORF">BJP36_02800</name>
</gene>
<accession>A0A1D9FUD1</accession>
<evidence type="ECO:0000313" key="1">
    <source>
        <dbReference type="EMBL" id="AOY78989.1"/>
    </source>
</evidence>
<dbReference type="AlphaFoldDB" id="A0A1D9FUD1"/>
<protein>
    <submittedName>
        <fullName evidence="1">WYL domain-containing protein</fullName>
    </submittedName>
</protein>
<name>A0A1D9FUD1_MOOP1</name>
<reference evidence="2" key="1">
    <citation type="submission" date="2016-10" db="EMBL/GenBank/DDBJ databases">
        <title>Comparative genomics uncovers the prolific and rare metabolic potential of the cyanobacterial genus Moorea.</title>
        <authorList>
            <person name="Leao T."/>
            <person name="Castelao G."/>
            <person name="Korobeynikov A."/>
            <person name="Monroe E.A."/>
            <person name="Podell S."/>
            <person name="Glukhov E."/>
            <person name="Allen E."/>
            <person name="Gerwick W.H."/>
            <person name="Gerwick L."/>
        </authorList>
    </citation>
    <scope>NUCLEOTIDE SEQUENCE [LARGE SCALE GENOMIC DNA]</scope>
    <source>
        <strain evidence="2">JHB</strain>
    </source>
</reference>
<dbReference type="Pfam" id="PF13671">
    <property type="entry name" value="AAA_33"/>
    <property type="match status" value="1"/>
</dbReference>
<organism evidence="1 2">
    <name type="scientific">Moorena producens (strain JHB)</name>
    <dbReference type="NCBI Taxonomy" id="1454205"/>
    <lineage>
        <taxon>Bacteria</taxon>
        <taxon>Bacillati</taxon>
        <taxon>Cyanobacteriota</taxon>
        <taxon>Cyanophyceae</taxon>
        <taxon>Coleofasciculales</taxon>
        <taxon>Coleofasciculaceae</taxon>
        <taxon>Moorena</taxon>
    </lineage>
</organism>
<dbReference type="Gene3D" id="3.40.50.300">
    <property type="entry name" value="P-loop containing nucleotide triphosphate hydrolases"/>
    <property type="match status" value="1"/>
</dbReference>
<dbReference type="EMBL" id="CP017708">
    <property type="protein sequence ID" value="AOY78989.1"/>
    <property type="molecule type" value="Genomic_DNA"/>
</dbReference>